<evidence type="ECO:0000313" key="1">
    <source>
        <dbReference type="EMBL" id="KKL24288.1"/>
    </source>
</evidence>
<proteinExistence type="predicted"/>
<organism evidence="1">
    <name type="scientific">marine sediment metagenome</name>
    <dbReference type="NCBI Taxonomy" id="412755"/>
    <lineage>
        <taxon>unclassified sequences</taxon>
        <taxon>metagenomes</taxon>
        <taxon>ecological metagenomes</taxon>
    </lineage>
</organism>
<accession>A0A0F9EK92</accession>
<protein>
    <submittedName>
        <fullName evidence="1">Uncharacterized protein</fullName>
    </submittedName>
</protein>
<name>A0A0F9EK92_9ZZZZ</name>
<gene>
    <name evidence="1" type="ORF">LCGC14_2416860</name>
</gene>
<sequence>MDKVGFPRFGKYTNIIKEMFENLDIEVVDIP</sequence>
<dbReference type="AlphaFoldDB" id="A0A0F9EK92"/>
<dbReference type="EMBL" id="LAZR01036653">
    <property type="protein sequence ID" value="KKL24288.1"/>
    <property type="molecule type" value="Genomic_DNA"/>
</dbReference>
<reference evidence="1" key="1">
    <citation type="journal article" date="2015" name="Nature">
        <title>Complex archaea that bridge the gap between prokaryotes and eukaryotes.</title>
        <authorList>
            <person name="Spang A."/>
            <person name="Saw J.H."/>
            <person name="Jorgensen S.L."/>
            <person name="Zaremba-Niedzwiedzka K."/>
            <person name="Martijn J."/>
            <person name="Lind A.E."/>
            <person name="van Eijk R."/>
            <person name="Schleper C."/>
            <person name="Guy L."/>
            <person name="Ettema T.J."/>
        </authorList>
    </citation>
    <scope>NUCLEOTIDE SEQUENCE</scope>
</reference>
<feature type="non-terminal residue" evidence="1">
    <location>
        <position position="31"/>
    </location>
</feature>
<comment type="caution">
    <text evidence="1">The sequence shown here is derived from an EMBL/GenBank/DDBJ whole genome shotgun (WGS) entry which is preliminary data.</text>
</comment>